<evidence type="ECO:0000313" key="3">
    <source>
        <dbReference type="Proteomes" id="UP000061432"/>
    </source>
</evidence>
<dbReference type="Proteomes" id="UP000061432">
    <property type="component" value="Chromosome"/>
</dbReference>
<reference evidence="3" key="2">
    <citation type="submission" date="2015-01" db="EMBL/GenBank/DDBJ databases">
        <title>Complete genome sequence of Methylobacterium aquaticum strain 22A.</title>
        <authorList>
            <person name="Tani A."/>
            <person name="Ogura Y."/>
            <person name="Hayashi T."/>
        </authorList>
    </citation>
    <scope>NUCLEOTIDE SEQUENCE [LARGE SCALE GENOMIC DNA]</scope>
    <source>
        <strain evidence="3">MA-22A</strain>
    </source>
</reference>
<dbReference type="RefSeq" id="WP_060847729.1">
    <property type="nucleotide sequence ID" value="NZ_AP014704.1"/>
</dbReference>
<reference evidence="2 3" key="1">
    <citation type="journal article" date="2015" name="Genome Announc.">
        <title>Complete Genome Sequence of Methylobacterium aquaticum Strain 22A, Isolated from Racomitrium japonicum Moss.</title>
        <authorList>
            <person name="Tani A."/>
            <person name="Ogura Y."/>
            <person name="Hayashi T."/>
            <person name="Kimbara K."/>
        </authorList>
    </citation>
    <scope>NUCLEOTIDE SEQUENCE [LARGE SCALE GENOMIC DNA]</scope>
    <source>
        <strain evidence="2 3">MA-22A</strain>
    </source>
</reference>
<organism evidence="2 3">
    <name type="scientific">Methylobacterium aquaticum</name>
    <dbReference type="NCBI Taxonomy" id="270351"/>
    <lineage>
        <taxon>Bacteria</taxon>
        <taxon>Pseudomonadati</taxon>
        <taxon>Pseudomonadota</taxon>
        <taxon>Alphaproteobacteria</taxon>
        <taxon>Hyphomicrobiales</taxon>
        <taxon>Methylobacteriaceae</taxon>
        <taxon>Methylobacterium</taxon>
    </lineage>
</organism>
<evidence type="ECO:0000256" key="1">
    <source>
        <dbReference type="SAM" id="MobiDB-lite"/>
    </source>
</evidence>
<feature type="compositionally biased region" description="Pro residues" evidence="1">
    <location>
        <begin position="1"/>
        <end position="14"/>
    </location>
</feature>
<dbReference type="STRING" id="270351.Maq22A_c17675"/>
<protein>
    <recommendedName>
        <fullName evidence="4">DUF2283 domain-containing protein</fullName>
    </recommendedName>
</protein>
<dbReference type="EMBL" id="AP014704">
    <property type="protein sequence ID" value="BAQ46645.1"/>
    <property type="molecule type" value="Genomic_DNA"/>
</dbReference>
<name>A0A0C6FU84_9HYPH</name>
<dbReference type="InterPro" id="IPR019270">
    <property type="entry name" value="DUF2283"/>
</dbReference>
<proteinExistence type="predicted"/>
<evidence type="ECO:0008006" key="4">
    <source>
        <dbReference type="Google" id="ProtNLM"/>
    </source>
</evidence>
<dbReference type="PATRIC" id="fig|270351.10.peg.3416"/>
<gene>
    <name evidence="2" type="ORF">Maq22A_c17675</name>
</gene>
<dbReference type="Pfam" id="PF10049">
    <property type="entry name" value="DUF2283"/>
    <property type="match status" value="1"/>
</dbReference>
<feature type="region of interest" description="Disordered" evidence="1">
    <location>
        <begin position="1"/>
        <end position="21"/>
    </location>
</feature>
<evidence type="ECO:0000313" key="2">
    <source>
        <dbReference type="EMBL" id="BAQ46645.1"/>
    </source>
</evidence>
<accession>A0A0C6FU84</accession>
<dbReference type="OrthoDB" id="9799670at2"/>
<sequence length="83" mass="8759">MSRPPVSPSAPAPSRPVTGRYDTRTDVLSVRFGDAEAVASREVRPGWRVAYDAAGTVAGIEILAASSAPPAIDRELRRLVEAA</sequence>
<dbReference type="KEGG" id="maqu:Maq22A_c17675"/>
<dbReference type="AlphaFoldDB" id="A0A0C6FU84"/>